<dbReference type="AlphaFoldDB" id="A0A2T9XZ06"/>
<name>A0A2T9XZ06_9FUNG</name>
<comment type="caution">
    <text evidence="2">The sequence shown here is derived from an EMBL/GenBank/DDBJ whole genome shotgun (WGS) entry which is preliminary data.</text>
</comment>
<dbReference type="GO" id="GO:0035091">
    <property type="term" value="F:phosphatidylinositol binding"/>
    <property type="evidence" value="ECO:0007669"/>
    <property type="project" value="TreeGrafter"/>
</dbReference>
<dbReference type="STRING" id="133381.A0A2T9XZ06"/>
<proteinExistence type="predicted"/>
<dbReference type="OrthoDB" id="443981at2759"/>
<sequence length="269" mass="28609">MTNFKSSFSKSMSKDISKAVKILNSDLYPSEANYVVKVIPEEALSNCKGIAILTVVKGGLTWSIRYGTGILVARLPDGGWSAPSAISVAGVGFGAQIGGQVTDLLIILNTDEAMKMFSHGGNLTFGASLGLSAGSEGRNAGVEVGALNTAPVFFYSKSKGLYAGATLEGAVVYERDKSNSKFYGSGITPEEILSGKVAPPPEVLPLYDAIQARMHRTKNVVQENGPNVVPSDQCSYNNTGTSYENSPPNTYAYTRVPEESETLIYEKQN</sequence>
<dbReference type="InterPro" id="IPR051702">
    <property type="entry name" value="SH3_domain_YSC84-like"/>
</dbReference>
<protein>
    <recommendedName>
        <fullName evidence="1">Ysc84 actin-binding domain-containing protein</fullName>
    </recommendedName>
</protein>
<evidence type="ECO:0000313" key="3">
    <source>
        <dbReference type="Proteomes" id="UP000245609"/>
    </source>
</evidence>
<reference evidence="2 3" key="1">
    <citation type="journal article" date="2018" name="MBio">
        <title>Comparative Genomics Reveals the Core Gene Toolbox for the Fungus-Insect Symbiosis.</title>
        <authorList>
            <person name="Wang Y."/>
            <person name="Stata M."/>
            <person name="Wang W."/>
            <person name="Stajich J.E."/>
            <person name="White M.M."/>
            <person name="Moncalvo J.M."/>
        </authorList>
    </citation>
    <scope>NUCLEOTIDE SEQUENCE [LARGE SCALE GENOMIC DNA]</scope>
    <source>
        <strain evidence="2 3">SC-DP-2</strain>
    </source>
</reference>
<dbReference type="EMBL" id="MBFS01003679">
    <property type="protein sequence ID" value="PVU85321.1"/>
    <property type="molecule type" value="Genomic_DNA"/>
</dbReference>
<organism evidence="2 3">
    <name type="scientific">Smittium megazygosporum</name>
    <dbReference type="NCBI Taxonomy" id="133381"/>
    <lineage>
        <taxon>Eukaryota</taxon>
        <taxon>Fungi</taxon>
        <taxon>Fungi incertae sedis</taxon>
        <taxon>Zoopagomycota</taxon>
        <taxon>Kickxellomycotina</taxon>
        <taxon>Harpellomycetes</taxon>
        <taxon>Harpellales</taxon>
        <taxon>Legeriomycetaceae</taxon>
        <taxon>Smittium</taxon>
    </lineage>
</organism>
<dbReference type="Pfam" id="PF04366">
    <property type="entry name" value="Ysc84"/>
    <property type="match status" value="1"/>
</dbReference>
<accession>A0A2T9XZ06</accession>
<feature type="domain" description="Ysc84 actin-binding" evidence="1">
    <location>
        <begin position="90"/>
        <end position="212"/>
    </location>
</feature>
<evidence type="ECO:0000259" key="1">
    <source>
        <dbReference type="Pfam" id="PF04366"/>
    </source>
</evidence>
<gene>
    <name evidence="2" type="ORF">BB560_007061</name>
</gene>
<dbReference type="InterPro" id="IPR007461">
    <property type="entry name" value="Ysc84_actin-binding"/>
</dbReference>
<dbReference type="Proteomes" id="UP000245609">
    <property type="component" value="Unassembled WGS sequence"/>
</dbReference>
<evidence type="ECO:0000313" key="2">
    <source>
        <dbReference type="EMBL" id="PVU85321.1"/>
    </source>
</evidence>
<dbReference type="PANTHER" id="PTHR15629:SF2">
    <property type="entry name" value="SH3 DOMAIN-CONTAINING YSC84-LIKE PROTEIN 1"/>
    <property type="match status" value="1"/>
</dbReference>
<dbReference type="PANTHER" id="PTHR15629">
    <property type="entry name" value="SH3YL1 PROTEIN"/>
    <property type="match status" value="1"/>
</dbReference>
<keyword evidence="3" id="KW-1185">Reference proteome</keyword>